<dbReference type="InterPro" id="IPR050732">
    <property type="entry name" value="Beta-glucan_modifiers"/>
</dbReference>
<evidence type="ECO:0000256" key="16">
    <source>
        <dbReference type="ARBA" id="ARBA00023288"/>
    </source>
</evidence>
<evidence type="ECO:0000256" key="5">
    <source>
        <dbReference type="ARBA" id="ARBA00012780"/>
    </source>
</evidence>
<keyword evidence="9" id="KW-0964">Secreted</keyword>
<dbReference type="GO" id="GO:0009277">
    <property type="term" value="C:fungal-type cell wall"/>
    <property type="evidence" value="ECO:0007669"/>
    <property type="project" value="TreeGrafter"/>
</dbReference>
<evidence type="ECO:0000256" key="2">
    <source>
        <dbReference type="ARBA" id="ARBA00004191"/>
    </source>
</evidence>
<evidence type="ECO:0000256" key="14">
    <source>
        <dbReference type="ARBA" id="ARBA00023180"/>
    </source>
</evidence>
<dbReference type="InterPro" id="IPR017853">
    <property type="entry name" value="GH"/>
</dbReference>
<evidence type="ECO:0000313" key="24">
    <source>
        <dbReference type="EMBL" id="KJY01437.1"/>
    </source>
</evidence>
<dbReference type="GO" id="GO:0005576">
    <property type="term" value="C:extracellular region"/>
    <property type="evidence" value="ECO:0007669"/>
    <property type="project" value="TreeGrafter"/>
</dbReference>
<comment type="catalytic activity">
    <reaction evidence="1">
        <text>Hydrolysis of (1-&gt;3)-beta-D-glucosidic linkages in (1-&gt;3)-beta-D-glucans.</text>
        <dbReference type="EC" id="3.2.1.39"/>
    </reaction>
</comment>
<proteinExistence type="inferred from homology"/>
<evidence type="ECO:0000256" key="6">
    <source>
        <dbReference type="ARBA" id="ARBA00019762"/>
    </source>
</evidence>
<comment type="similarity">
    <text evidence="4 22">Belongs to the glycosyl hydrolase 17 family.</text>
</comment>
<protein>
    <recommendedName>
        <fullName evidence="6">Probable glucan endo-1,3-beta-glucosidase eglC</fullName>
        <ecNumber evidence="5">3.2.1.39</ecNumber>
    </recommendedName>
    <alternativeName>
        <fullName evidence="20">Endo-1,3-beta-glucanase eglC</fullName>
    </alternativeName>
    <alternativeName>
        <fullName evidence="21">Laminarinase eglC</fullName>
    </alternativeName>
</protein>
<dbReference type="EC" id="3.2.1.39" evidence="5"/>
<evidence type="ECO:0000256" key="17">
    <source>
        <dbReference type="ARBA" id="ARBA00023316"/>
    </source>
</evidence>
<dbReference type="PANTHER" id="PTHR16631:SF13">
    <property type="entry name" value="GLUCAN ENDO-1,3-BETA-GLUCOSIDASE EGLC-RELATED"/>
    <property type="match status" value="1"/>
</dbReference>
<dbReference type="PANTHER" id="PTHR16631">
    <property type="entry name" value="GLUCAN 1,3-BETA-GLUCOSIDASE"/>
    <property type="match status" value="1"/>
</dbReference>
<name>A0A0F4GVM6_9PEZI</name>
<evidence type="ECO:0000256" key="19">
    <source>
        <dbReference type="ARBA" id="ARBA00025152"/>
    </source>
</evidence>
<dbReference type="GO" id="GO:0098552">
    <property type="term" value="C:side of membrane"/>
    <property type="evidence" value="ECO:0007669"/>
    <property type="project" value="UniProtKB-KW"/>
</dbReference>
<evidence type="ECO:0000256" key="15">
    <source>
        <dbReference type="ARBA" id="ARBA00023277"/>
    </source>
</evidence>
<keyword evidence="11 23" id="KW-0732">Signal</keyword>
<keyword evidence="14" id="KW-0325">Glycoprotein</keyword>
<evidence type="ECO:0000256" key="8">
    <source>
        <dbReference type="ARBA" id="ARBA00022512"/>
    </source>
</evidence>
<keyword evidence="10" id="KW-0336">GPI-anchor</keyword>
<feature type="signal peptide" evidence="23">
    <location>
        <begin position="1"/>
        <end position="19"/>
    </location>
</feature>
<organism evidence="24 25">
    <name type="scientific">Zymoseptoria brevis</name>
    <dbReference type="NCBI Taxonomy" id="1047168"/>
    <lineage>
        <taxon>Eukaryota</taxon>
        <taxon>Fungi</taxon>
        <taxon>Dikarya</taxon>
        <taxon>Ascomycota</taxon>
        <taxon>Pezizomycotina</taxon>
        <taxon>Dothideomycetes</taxon>
        <taxon>Dothideomycetidae</taxon>
        <taxon>Mycosphaerellales</taxon>
        <taxon>Mycosphaerellaceae</taxon>
        <taxon>Zymoseptoria</taxon>
    </lineage>
</organism>
<evidence type="ECO:0000256" key="22">
    <source>
        <dbReference type="RuleBase" id="RU004335"/>
    </source>
</evidence>
<keyword evidence="12 24" id="KW-0378">Hydrolase</keyword>
<evidence type="ECO:0000256" key="4">
    <source>
        <dbReference type="ARBA" id="ARBA00008773"/>
    </source>
</evidence>
<comment type="function">
    <text evidence="19">Glucanases play a role in cell expansion during growth, in cell-cell fusion during mating, and in spore release during sporulation. This enzyme may be involved in beta-glucan degradation and also function biosynthetically as a transglycosylase.</text>
</comment>
<keyword evidence="25" id="KW-1185">Reference proteome</keyword>
<dbReference type="EMBL" id="LAFY01000283">
    <property type="protein sequence ID" value="KJY01437.1"/>
    <property type="molecule type" value="Genomic_DNA"/>
</dbReference>
<evidence type="ECO:0000256" key="11">
    <source>
        <dbReference type="ARBA" id="ARBA00022729"/>
    </source>
</evidence>
<dbReference type="GO" id="GO:0005886">
    <property type="term" value="C:plasma membrane"/>
    <property type="evidence" value="ECO:0007669"/>
    <property type="project" value="UniProtKB-SubCell"/>
</dbReference>
<evidence type="ECO:0000256" key="13">
    <source>
        <dbReference type="ARBA" id="ARBA00023136"/>
    </source>
</evidence>
<keyword evidence="16" id="KW-0449">Lipoprotein</keyword>
<evidence type="ECO:0000256" key="9">
    <source>
        <dbReference type="ARBA" id="ARBA00022525"/>
    </source>
</evidence>
<evidence type="ECO:0000256" key="21">
    <source>
        <dbReference type="ARBA" id="ARBA00032906"/>
    </source>
</evidence>
<comment type="subcellular location">
    <subcellularLocation>
        <location evidence="3">Cell membrane</location>
        <topology evidence="3">Lipid-anchor</topology>
        <topology evidence="3">GPI-anchor</topology>
    </subcellularLocation>
    <subcellularLocation>
        <location evidence="2">Secreted</location>
        <location evidence="2">Cell wall</location>
    </subcellularLocation>
</comment>
<keyword evidence="7" id="KW-1003">Cell membrane</keyword>
<dbReference type="GO" id="GO:0009986">
    <property type="term" value="C:cell surface"/>
    <property type="evidence" value="ECO:0007669"/>
    <property type="project" value="TreeGrafter"/>
</dbReference>
<dbReference type="GO" id="GO:0071555">
    <property type="term" value="P:cell wall organization"/>
    <property type="evidence" value="ECO:0007669"/>
    <property type="project" value="UniProtKB-KW"/>
</dbReference>
<dbReference type="AlphaFoldDB" id="A0A0F4GVM6"/>
<reference evidence="24 25" key="1">
    <citation type="submission" date="2015-03" db="EMBL/GenBank/DDBJ databases">
        <title>RNA-seq based gene annotation and comparative genomics of four Zymoseptoria species reveal species-specific pathogenicity related genes and transposable element activity.</title>
        <authorList>
            <person name="Grandaubert J."/>
            <person name="Bhattacharyya A."/>
            <person name="Stukenbrock E.H."/>
        </authorList>
    </citation>
    <scope>NUCLEOTIDE SEQUENCE [LARGE SCALE GENOMIC DNA]</scope>
    <source>
        <strain evidence="24 25">Zb18110</strain>
    </source>
</reference>
<dbReference type="SUPFAM" id="SSF51445">
    <property type="entry name" value="(Trans)glycosidases"/>
    <property type="match status" value="1"/>
</dbReference>
<dbReference type="Proteomes" id="UP000033647">
    <property type="component" value="Unassembled WGS sequence"/>
</dbReference>
<comment type="caution">
    <text evidence="24">The sequence shown here is derived from an EMBL/GenBank/DDBJ whole genome shotgun (WGS) entry which is preliminary data.</text>
</comment>
<accession>A0A0F4GVM6</accession>
<dbReference type="InterPro" id="IPR000490">
    <property type="entry name" value="Glyco_hydro_17"/>
</dbReference>
<keyword evidence="18" id="KW-0624">Polysaccharide degradation</keyword>
<gene>
    <name evidence="24" type="ORF">TI39_contig291g00026</name>
</gene>
<dbReference type="Gene3D" id="3.20.20.80">
    <property type="entry name" value="Glycosidases"/>
    <property type="match status" value="1"/>
</dbReference>
<dbReference type="STRING" id="1047168.A0A0F4GVM6"/>
<keyword evidence="13" id="KW-0472">Membrane</keyword>
<keyword evidence="15" id="KW-0119">Carbohydrate metabolism</keyword>
<keyword evidence="17" id="KW-0961">Cell wall biogenesis/degradation</keyword>
<dbReference type="GO" id="GO:0042973">
    <property type="term" value="F:glucan endo-1,3-beta-D-glucosidase activity"/>
    <property type="evidence" value="ECO:0007669"/>
    <property type="project" value="UniProtKB-EC"/>
</dbReference>
<evidence type="ECO:0000256" key="1">
    <source>
        <dbReference type="ARBA" id="ARBA00000382"/>
    </source>
</evidence>
<evidence type="ECO:0000256" key="20">
    <source>
        <dbReference type="ARBA" id="ARBA00032134"/>
    </source>
</evidence>
<evidence type="ECO:0000313" key="25">
    <source>
        <dbReference type="Proteomes" id="UP000033647"/>
    </source>
</evidence>
<dbReference type="GO" id="GO:0000272">
    <property type="term" value="P:polysaccharide catabolic process"/>
    <property type="evidence" value="ECO:0007669"/>
    <property type="project" value="UniProtKB-KW"/>
</dbReference>
<evidence type="ECO:0000256" key="3">
    <source>
        <dbReference type="ARBA" id="ARBA00004609"/>
    </source>
</evidence>
<feature type="chain" id="PRO_5002468802" description="Probable glucan endo-1,3-beta-glucosidase eglC" evidence="23">
    <location>
        <begin position="20"/>
        <end position="289"/>
    </location>
</feature>
<evidence type="ECO:0000256" key="7">
    <source>
        <dbReference type="ARBA" id="ARBA00022475"/>
    </source>
</evidence>
<evidence type="ECO:0000256" key="23">
    <source>
        <dbReference type="SAM" id="SignalP"/>
    </source>
</evidence>
<evidence type="ECO:0000256" key="10">
    <source>
        <dbReference type="ARBA" id="ARBA00022622"/>
    </source>
</evidence>
<evidence type="ECO:0000256" key="12">
    <source>
        <dbReference type="ARBA" id="ARBA00022801"/>
    </source>
</evidence>
<dbReference type="OrthoDB" id="77201at2759"/>
<sequence>MRFSAVITALAASAPLTTAFYQGFNMAGNNEDGSCKTTAQWTEAFNKLKGLPQPITSVRLFASSDCNTLDNAVPAALNTGTKLLVGLWTQNEDHFTAEKHALESNIKAHGSDWILACSAGSEDIYRGGVDINRLAEQIYDVRGMIRALGSNAPVGHVDTWNAWVNPGTDIVTKACDFVGMDAYPYWQGARIEDAYDVFMKTLKDTRYHVNSVKNGIPVWVTETGWPVSGPNFGASVASKTNAQKFWRGTGCKLFNQVDVFWYSYQDYNASPSFGIFDKDGKANYDLSPC</sequence>
<evidence type="ECO:0000256" key="18">
    <source>
        <dbReference type="ARBA" id="ARBA00023326"/>
    </source>
</evidence>
<keyword evidence="8" id="KW-0134">Cell wall</keyword>
<dbReference type="Pfam" id="PF00332">
    <property type="entry name" value="Glyco_hydro_17"/>
    <property type="match status" value="1"/>
</dbReference>